<feature type="compositionally biased region" description="Polar residues" evidence="1">
    <location>
        <begin position="363"/>
        <end position="372"/>
    </location>
</feature>
<dbReference type="AlphaFoldDB" id="A0A9P5NR21"/>
<feature type="region of interest" description="Disordered" evidence="1">
    <location>
        <begin position="329"/>
        <end position="437"/>
    </location>
</feature>
<keyword evidence="3" id="KW-1185">Reference proteome</keyword>
<feature type="compositionally biased region" description="Low complexity" evidence="1">
    <location>
        <begin position="55"/>
        <end position="64"/>
    </location>
</feature>
<feature type="region of interest" description="Disordered" evidence="1">
    <location>
        <begin position="43"/>
        <end position="102"/>
    </location>
</feature>
<organism evidence="2 3">
    <name type="scientific">Gymnopilus junonius</name>
    <name type="common">Spectacular rustgill mushroom</name>
    <name type="synonym">Gymnopilus spectabilis subsp. junonius</name>
    <dbReference type="NCBI Taxonomy" id="109634"/>
    <lineage>
        <taxon>Eukaryota</taxon>
        <taxon>Fungi</taxon>
        <taxon>Dikarya</taxon>
        <taxon>Basidiomycota</taxon>
        <taxon>Agaricomycotina</taxon>
        <taxon>Agaricomycetes</taxon>
        <taxon>Agaricomycetidae</taxon>
        <taxon>Agaricales</taxon>
        <taxon>Agaricineae</taxon>
        <taxon>Hymenogastraceae</taxon>
        <taxon>Gymnopilus</taxon>
    </lineage>
</organism>
<feature type="region of interest" description="Disordered" evidence="1">
    <location>
        <begin position="285"/>
        <end position="306"/>
    </location>
</feature>
<proteinExistence type="predicted"/>
<sequence>MIFPFTFNFSVPGILNPFSKVSPSLSPPVPYSSRALAGMSRAQLPKIERRPSPSPSTSASTSNTLRALPLSRKRGWEPTFGAESLQSLSPPAGRGKTDSTTSLTLLSSSGYLDTPAKYRDMAGDITMGDDAYIEGERREAEEDAPPPLKKRRGLAGSIVSTAVSAALIGTAVGLTVYRLWRDRGKEHQAQLTHPSSSSRPSTPGSDSDPQVPPPPYDPGAWKPPVQHQQQPMMAPRCPHLARRIDGSRGLLDIRVHRGSVRRAARPPRVRPEFDFGRERGVGLGIGSDAGAGSSAGQEEGGGVEDKMDWIGDKLSMLIEQGRRALQSEVVVMSEAKEDEVDDGRGGWEEDEEDNEGEGERRSLSVSRNGSTKSRSRAGMSTFPSTSSASASVSVSASAALPPPPSSPSSNLISASVGTPSRSMGREDSEVWESPELRESMERARARALARRAGVGAGGPV</sequence>
<dbReference type="EMBL" id="JADNYJ010000030">
    <property type="protein sequence ID" value="KAF8903453.1"/>
    <property type="molecule type" value="Genomic_DNA"/>
</dbReference>
<dbReference type="Proteomes" id="UP000724874">
    <property type="component" value="Unassembled WGS sequence"/>
</dbReference>
<protein>
    <submittedName>
        <fullName evidence="2">Uncharacterized protein</fullName>
    </submittedName>
</protein>
<feature type="compositionally biased region" description="Low complexity" evidence="1">
    <location>
        <begin position="380"/>
        <end position="399"/>
    </location>
</feature>
<gene>
    <name evidence="2" type="ORF">CPB84DRAFT_1835857</name>
</gene>
<feature type="compositionally biased region" description="Low complexity" evidence="1">
    <location>
        <begin position="194"/>
        <end position="209"/>
    </location>
</feature>
<name>A0A9P5NR21_GYMJU</name>
<evidence type="ECO:0000313" key="2">
    <source>
        <dbReference type="EMBL" id="KAF8903453.1"/>
    </source>
</evidence>
<evidence type="ECO:0000313" key="3">
    <source>
        <dbReference type="Proteomes" id="UP000724874"/>
    </source>
</evidence>
<evidence type="ECO:0000256" key="1">
    <source>
        <dbReference type="SAM" id="MobiDB-lite"/>
    </source>
</evidence>
<feature type="region of interest" description="Disordered" evidence="1">
    <location>
        <begin position="185"/>
        <end position="233"/>
    </location>
</feature>
<feature type="compositionally biased region" description="Basic and acidic residues" evidence="1">
    <location>
        <begin position="423"/>
        <end position="437"/>
    </location>
</feature>
<dbReference type="OrthoDB" id="2507743at2759"/>
<reference evidence="2" key="1">
    <citation type="submission" date="2020-11" db="EMBL/GenBank/DDBJ databases">
        <authorList>
            <consortium name="DOE Joint Genome Institute"/>
            <person name="Ahrendt S."/>
            <person name="Riley R."/>
            <person name="Andreopoulos W."/>
            <person name="LaButti K."/>
            <person name="Pangilinan J."/>
            <person name="Ruiz-duenas F.J."/>
            <person name="Barrasa J.M."/>
            <person name="Sanchez-Garcia M."/>
            <person name="Camarero S."/>
            <person name="Miyauchi S."/>
            <person name="Serrano A."/>
            <person name="Linde D."/>
            <person name="Babiker R."/>
            <person name="Drula E."/>
            <person name="Ayuso-Fernandez I."/>
            <person name="Pacheco R."/>
            <person name="Padilla G."/>
            <person name="Ferreira P."/>
            <person name="Barriuso J."/>
            <person name="Kellner H."/>
            <person name="Castanera R."/>
            <person name="Alfaro M."/>
            <person name="Ramirez L."/>
            <person name="Pisabarro A.G."/>
            <person name="Kuo A."/>
            <person name="Tritt A."/>
            <person name="Lipzen A."/>
            <person name="He G."/>
            <person name="Yan M."/>
            <person name="Ng V."/>
            <person name="Cullen D."/>
            <person name="Martin F."/>
            <person name="Rosso M.-N."/>
            <person name="Henrissat B."/>
            <person name="Hibbett D."/>
            <person name="Martinez A.T."/>
            <person name="Grigoriev I.V."/>
        </authorList>
    </citation>
    <scope>NUCLEOTIDE SEQUENCE</scope>
    <source>
        <strain evidence="2">AH 44721</strain>
    </source>
</reference>
<accession>A0A9P5NR21</accession>
<comment type="caution">
    <text evidence="2">The sequence shown here is derived from an EMBL/GenBank/DDBJ whole genome shotgun (WGS) entry which is preliminary data.</text>
</comment>